<dbReference type="Proteomes" id="UP000794436">
    <property type="component" value="Unassembled WGS sequence"/>
</dbReference>
<name>A0A8K1FG76_PYTOL</name>
<feature type="compositionally biased region" description="Low complexity" evidence="1">
    <location>
        <begin position="203"/>
        <end position="244"/>
    </location>
</feature>
<dbReference type="AlphaFoldDB" id="A0A8K1FG76"/>
<evidence type="ECO:0000313" key="2">
    <source>
        <dbReference type="EMBL" id="TMW59714.1"/>
    </source>
</evidence>
<comment type="caution">
    <text evidence="2">The sequence shown here is derived from an EMBL/GenBank/DDBJ whole genome shotgun (WGS) entry which is preliminary data.</text>
</comment>
<organism evidence="2 3">
    <name type="scientific">Pythium oligandrum</name>
    <name type="common">Mycoparasitic fungus</name>
    <dbReference type="NCBI Taxonomy" id="41045"/>
    <lineage>
        <taxon>Eukaryota</taxon>
        <taxon>Sar</taxon>
        <taxon>Stramenopiles</taxon>
        <taxon>Oomycota</taxon>
        <taxon>Peronosporomycetes</taxon>
        <taxon>Pythiales</taxon>
        <taxon>Pythiaceae</taxon>
        <taxon>Pythium</taxon>
    </lineage>
</organism>
<dbReference type="OrthoDB" id="166596at2759"/>
<feature type="compositionally biased region" description="Acidic residues" evidence="1">
    <location>
        <begin position="247"/>
        <end position="278"/>
    </location>
</feature>
<dbReference type="EMBL" id="SPLM01000109">
    <property type="protein sequence ID" value="TMW59714.1"/>
    <property type="molecule type" value="Genomic_DNA"/>
</dbReference>
<accession>A0A8K1FG76</accession>
<proteinExistence type="predicted"/>
<feature type="compositionally biased region" description="Acidic residues" evidence="1">
    <location>
        <begin position="330"/>
        <end position="376"/>
    </location>
</feature>
<reference evidence="2" key="1">
    <citation type="submission" date="2019-03" db="EMBL/GenBank/DDBJ databases">
        <title>Long read genome sequence of the mycoparasitic Pythium oligandrum ATCC 38472 isolated from sugarbeet rhizosphere.</title>
        <authorList>
            <person name="Gaulin E."/>
        </authorList>
    </citation>
    <scope>NUCLEOTIDE SEQUENCE</scope>
    <source>
        <strain evidence="2">ATCC 38472_TT</strain>
    </source>
</reference>
<protein>
    <submittedName>
        <fullName evidence="2">Uncharacterized protein</fullName>
    </submittedName>
</protein>
<sequence length="400" mass="41895">MVSTKYMIAAAAVSAPLVHGHGYMGLPKVTFVGNGDPTEFATTINGYKALPYTLPLTGSFPTKDSVYSTDPTSNTKYYTQAIEASQYKSLREFILSQAPNVGCGKTKLADKQPLPDAVEWTHGASEGFTPSHEGPCEVWCDDEMVFHDDNCSKNYPSAPAKLPYEKAKCVGKSKLATYWMALHGADWQVYISCAALEGGSGNSGSAPSPAPGNGATPSVKPATPASSTPAATKPAATPAPAPSSGNEYDDDCDDDLPEPGDDDCDEEYPEPGDNEVGGDSDYTPAPTTKPTNGGNNGGNNNNNGGKPTPTPTPVVKPTPSTPTAPGAGNEYDDDCNDDLPEPGNDADDCDDDLPEPGNDDDCDEEYPEPADNEYGNDFDFSSFPGTAGAFTPGKVVPENY</sequence>
<evidence type="ECO:0000256" key="1">
    <source>
        <dbReference type="SAM" id="MobiDB-lite"/>
    </source>
</evidence>
<evidence type="ECO:0000313" key="3">
    <source>
        <dbReference type="Proteomes" id="UP000794436"/>
    </source>
</evidence>
<feature type="compositionally biased region" description="Pro residues" evidence="1">
    <location>
        <begin position="308"/>
        <end position="322"/>
    </location>
</feature>
<feature type="region of interest" description="Disordered" evidence="1">
    <location>
        <begin position="199"/>
        <end position="400"/>
    </location>
</feature>
<keyword evidence="3" id="KW-1185">Reference proteome</keyword>
<gene>
    <name evidence="2" type="ORF">Poli38472_004783</name>
</gene>
<feature type="compositionally biased region" description="Low complexity" evidence="1">
    <location>
        <begin position="283"/>
        <end position="307"/>
    </location>
</feature>